<accession>A0AB35HSZ0</accession>
<evidence type="ECO:0000313" key="2">
    <source>
        <dbReference type="EMBL" id="MCO8299220.1"/>
    </source>
</evidence>
<dbReference type="PANTHER" id="PTHR47738">
    <property type="entry name" value="PTS SYSTEM FRUCTOSE-LIKE EIIA COMPONENT-RELATED"/>
    <property type="match status" value="1"/>
</dbReference>
<comment type="caution">
    <text evidence="2">The sequence shown here is derived from an EMBL/GenBank/DDBJ whole genome shotgun (WGS) entry which is preliminary data.</text>
</comment>
<keyword evidence="2" id="KW-0813">Transport</keyword>
<organism evidence="2 3">
    <name type="scientific">Tetragenococcus halophilus</name>
    <name type="common">Pediococcus halophilus</name>
    <dbReference type="NCBI Taxonomy" id="51669"/>
    <lineage>
        <taxon>Bacteria</taxon>
        <taxon>Bacillati</taxon>
        <taxon>Bacillota</taxon>
        <taxon>Bacilli</taxon>
        <taxon>Lactobacillales</taxon>
        <taxon>Enterococcaceae</taxon>
        <taxon>Tetragenococcus</taxon>
    </lineage>
</organism>
<proteinExistence type="predicted"/>
<dbReference type="CDD" id="cd00211">
    <property type="entry name" value="PTS_IIA_fru"/>
    <property type="match status" value="1"/>
</dbReference>
<reference evidence="2" key="1">
    <citation type="submission" date="2020-06" db="EMBL/GenBank/DDBJ databases">
        <authorList>
            <person name="Link T."/>
            <person name="Ehrmann M."/>
        </authorList>
    </citation>
    <scope>NUCLEOTIDE SEQUENCE</scope>
    <source>
        <strain evidence="2">TMW 2.2257</strain>
    </source>
</reference>
<dbReference type="EMBL" id="JACACB010000068">
    <property type="protein sequence ID" value="MCO8299220.1"/>
    <property type="molecule type" value="Genomic_DNA"/>
</dbReference>
<dbReference type="Pfam" id="PF00359">
    <property type="entry name" value="PTS_EIIA_2"/>
    <property type="match status" value="1"/>
</dbReference>
<dbReference type="PANTHER" id="PTHR47738:SF3">
    <property type="entry name" value="PHOSPHOTRANSFERASE SYSTEM MANNITOL_FRUCTOSE-SPECIFIC IIA DOMAIN CONTAINING PROTEIN"/>
    <property type="match status" value="1"/>
</dbReference>
<dbReference type="PROSITE" id="PS51094">
    <property type="entry name" value="PTS_EIIA_TYPE_2"/>
    <property type="match status" value="1"/>
</dbReference>
<reference evidence="2" key="2">
    <citation type="journal article" date="2021" name="BMC Microbiol.">
        <title>The diversity among the species Tetragenococcus halophilus including new isolates from a lupine seed fermentation.</title>
        <authorList>
            <person name="Link T."/>
            <person name="Vogel R.F."/>
            <person name="Ehrmann M.A."/>
        </authorList>
    </citation>
    <scope>NUCLEOTIDE SEQUENCE</scope>
    <source>
        <strain evidence="2">TMW 2.2257</strain>
    </source>
</reference>
<sequence>MFDFSFLPELIIPNLAVNSKEEAITYLSKLLEDSRLVERNYKNDVLSREKEFSTGLPVKNGAIAIPHAKSTHVFNNGVAVGTLKKSVYFNSMEDSNLEIPVDMVMLLAISESDKQLKMLQAIMRLLSNEEIIDTLKNKKGSKEIAKQFTKLI</sequence>
<dbReference type="Proteomes" id="UP001057280">
    <property type="component" value="Unassembled WGS sequence"/>
</dbReference>
<dbReference type="InterPro" id="IPR051541">
    <property type="entry name" value="PTS_SugarTrans_NitroReg"/>
</dbReference>
<dbReference type="AlphaFoldDB" id="A0AB35HSZ0"/>
<gene>
    <name evidence="2" type="ORF">HXW75_12320</name>
</gene>
<protein>
    <submittedName>
        <fullName evidence="2">PTS sugar transporter subunit IIA</fullName>
    </submittedName>
</protein>
<dbReference type="Gene3D" id="3.40.930.10">
    <property type="entry name" value="Mannitol-specific EII, Chain A"/>
    <property type="match status" value="1"/>
</dbReference>
<evidence type="ECO:0000259" key="1">
    <source>
        <dbReference type="PROSITE" id="PS51094"/>
    </source>
</evidence>
<dbReference type="SUPFAM" id="SSF55804">
    <property type="entry name" value="Phoshotransferase/anion transport protein"/>
    <property type="match status" value="1"/>
</dbReference>
<feature type="domain" description="PTS EIIA type-2" evidence="1">
    <location>
        <begin position="4"/>
        <end position="151"/>
    </location>
</feature>
<dbReference type="InterPro" id="IPR016152">
    <property type="entry name" value="PTrfase/Anion_transptr"/>
</dbReference>
<keyword evidence="2" id="KW-0762">Sugar transport</keyword>
<dbReference type="RefSeq" id="WP_253210410.1">
    <property type="nucleotide sequence ID" value="NZ_JACACB010000068.1"/>
</dbReference>
<dbReference type="InterPro" id="IPR002178">
    <property type="entry name" value="PTS_EIIA_type-2_dom"/>
</dbReference>
<evidence type="ECO:0000313" key="3">
    <source>
        <dbReference type="Proteomes" id="UP001057280"/>
    </source>
</evidence>
<name>A0AB35HSZ0_TETHA</name>